<evidence type="ECO:0000256" key="8">
    <source>
        <dbReference type="ARBA" id="ARBA00039401"/>
    </source>
</evidence>
<dbReference type="InterPro" id="IPR036890">
    <property type="entry name" value="HATPase_C_sf"/>
</dbReference>
<dbReference type="InterPro" id="IPR003661">
    <property type="entry name" value="HisK_dim/P_dom"/>
</dbReference>
<evidence type="ECO:0000256" key="5">
    <source>
        <dbReference type="ARBA" id="ARBA00022679"/>
    </source>
</evidence>
<protein>
    <recommendedName>
        <fullName evidence="8">Sensor-like histidine kinase SenX3</fullName>
        <ecNumber evidence="3">2.7.13.3</ecNumber>
    </recommendedName>
</protein>
<dbReference type="InterPro" id="IPR003594">
    <property type="entry name" value="HATPase_dom"/>
</dbReference>
<dbReference type="InterPro" id="IPR004358">
    <property type="entry name" value="Sig_transdc_His_kin-like_C"/>
</dbReference>
<dbReference type="CDD" id="cd00075">
    <property type="entry name" value="HATPase"/>
    <property type="match status" value="1"/>
</dbReference>
<proteinExistence type="predicted"/>
<dbReference type="Proteomes" id="UP001165283">
    <property type="component" value="Unassembled WGS sequence"/>
</dbReference>
<keyword evidence="4" id="KW-0597">Phosphoprotein</keyword>
<evidence type="ECO:0000256" key="4">
    <source>
        <dbReference type="ARBA" id="ARBA00022553"/>
    </source>
</evidence>
<organism evidence="11 12">
    <name type="scientific">Pseudonocardia humida</name>
    <dbReference type="NCBI Taxonomy" id="2800819"/>
    <lineage>
        <taxon>Bacteria</taxon>
        <taxon>Bacillati</taxon>
        <taxon>Actinomycetota</taxon>
        <taxon>Actinomycetes</taxon>
        <taxon>Pseudonocardiales</taxon>
        <taxon>Pseudonocardiaceae</taxon>
        <taxon>Pseudonocardia</taxon>
    </lineage>
</organism>
<evidence type="ECO:0000256" key="2">
    <source>
        <dbReference type="ARBA" id="ARBA00004236"/>
    </source>
</evidence>
<comment type="subcellular location">
    <subcellularLocation>
        <location evidence="2">Cell membrane</location>
    </subcellularLocation>
</comment>
<dbReference type="CDD" id="cd00082">
    <property type="entry name" value="HisKA"/>
    <property type="match status" value="1"/>
</dbReference>
<dbReference type="Pfam" id="PF00512">
    <property type="entry name" value="HisKA"/>
    <property type="match status" value="1"/>
</dbReference>
<dbReference type="PRINTS" id="PR00344">
    <property type="entry name" value="BCTRLSENSOR"/>
</dbReference>
<keyword evidence="7" id="KW-0902">Two-component regulatory system</keyword>
<dbReference type="PANTHER" id="PTHR45453">
    <property type="entry name" value="PHOSPHATE REGULON SENSOR PROTEIN PHOR"/>
    <property type="match status" value="1"/>
</dbReference>
<dbReference type="PANTHER" id="PTHR45453:SF1">
    <property type="entry name" value="PHOSPHATE REGULON SENSOR PROTEIN PHOR"/>
    <property type="match status" value="1"/>
</dbReference>
<gene>
    <name evidence="11" type="ORF">KDL28_17165</name>
</gene>
<evidence type="ECO:0000256" key="6">
    <source>
        <dbReference type="ARBA" id="ARBA00022777"/>
    </source>
</evidence>
<dbReference type="SMART" id="SM00388">
    <property type="entry name" value="HisKA"/>
    <property type="match status" value="1"/>
</dbReference>
<name>A0ABT1A1B5_9PSEU</name>
<evidence type="ECO:0000313" key="11">
    <source>
        <dbReference type="EMBL" id="MCO1656792.1"/>
    </source>
</evidence>
<dbReference type="EMBL" id="JAGSOV010000037">
    <property type="protein sequence ID" value="MCO1656792.1"/>
    <property type="molecule type" value="Genomic_DNA"/>
</dbReference>
<keyword evidence="12" id="KW-1185">Reference proteome</keyword>
<dbReference type="Gene3D" id="3.30.565.10">
    <property type="entry name" value="Histidine kinase-like ATPase, C-terminal domain"/>
    <property type="match status" value="1"/>
</dbReference>
<keyword evidence="5" id="KW-0808">Transferase</keyword>
<dbReference type="PROSITE" id="PS50109">
    <property type="entry name" value="HIS_KIN"/>
    <property type="match status" value="1"/>
</dbReference>
<dbReference type="GO" id="GO:0016301">
    <property type="term" value="F:kinase activity"/>
    <property type="evidence" value="ECO:0007669"/>
    <property type="project" value="UniProtKB-KW"/>
</dbReference>
<dbReference type="SUPFAM" id="SSF47384">
    <property type="entry name" value="Homodimeric domain of signal transducing histidine kinase"/>
    <property type="match status" value="1"/>
</dbReference>
<dbReference type="SUPFAM" id="SSF55874">
    <property type="entry name" value="ATPase domain of HSP90 chaperone/DNA topoisomerase II/histidine kinase"/>
    <property type="match status" value="1"/>
</dbReference>
<dbReference type="SMART" id="SM00387">
    <property type="entry name" value="HATPase_c"/>
    <property type="match status" value="1"/>
</dbReference>
<feature type="compositionally biased region" description="Pro residues" evidence="9">
    <location>
        <begin position="396"/>
        <end position="405"/>
    </location>
</feature>
<evidence type="ECO:0000313" key="12">
    <source>
        <dbReference type="Proteomes" id="UP001165283"/>
    </source>
</evidence>
<feature type="domain" description="Histidine kinase" evidence="10">
    <location>
        <begin position="157"/>
        <end position="373"/>
    </location>
</feature>
<dbReference type="Pfam" id="PF02518">
    <property type="entry name" value="HATPase_c"/>
    <property type="match status" value="1"/>
</dbReference>
<evidence type="ECO:0000259" key="10">
    <source>
        <dbReference type="PROSITE" id="PS50109"/>
    </source>
</evidence>
<evidence type="ECO:0000256" key="7">
    <source>
        <dbReference type="ARBA" id="ARBA00023012"/>
    </source>
</evidence>
<feature type="compositionally biased region" description="Basic and acidic residues" evidence="9">
    <location>
        <begin position="411"/>
        <end position="420"/>
    </location>
</feature>
<dbReference type="Gene3D" id="1.10.287.130">
    <property type="match status" value="1"/>
</dbReference>
<accession>A0ABT1A1B5</accession>
<evidence type="ECO:0000256" key="9">
    <source>
        <dbReference type="SAM" id="MobiDB-lite"/>
    </source>
</evidence>
<dbReference type="InterPro" id="IPR036097">
    <property type="entry name" value="HisK_dim/P_sf"/>
</dbReference>
<comment type="catalytic activity">
    <reaction evidence="1">
        <text>ATP + protein L-histidine = ADP + protein N-phospho-L-histidine.</text>
        <dbReference type="EC" id="2.7.13.3"/>
    </reaction>
</comment>
<sequence length="420" mass="43695">MTVPATVVIAAVALVVGVAIGVAVARRRVPPPAGGALPAPEPPPDADLLQRAFRAAEVGMAVLDRAGEVVLHNAQAAQLGVVRDGRVDARAVAALQTMLQTGAPVAVDLSPLRGRARPPAAVLANVRPLVDGFGLVEASDTSEVVRLEATRRDFVANVSHELKTPVGAMGVLAEAVLDAADDPDAVRRFGTKIVSEAARLGNLVTELIALSRLTGAERLPEMCAVSLDDVVDAALARSKVTAESARIEIVVDRPLGIEVDGDETLLVTALSNLVENAIAYSPAEATVSVSRRRSGQWAEISVTDRGIGIAPEHQQRVFERFFRVDPARSRATGGTGLGLAIVKHVLANHGGEVGLWSSPGTGSTFTMRLPVRAADRRPLPDPDAAPAGADDQPRPEAAPPPPPVPTGATRRPADLPDRVG</sequence>
<feature type="region of interest" description="Disordered" evidence="9">
    <location>
        <begin position="373"/>
        <end position="420"/>
    </location>
</feature>
<evidence type="ECO:0000256" key="3">
    <source>
        <dbReference type="ARBA" id="ARBA00012438"/>
    </source>
</evidence>
<dbReference type="InterPro" id="IPR050351">
    <property type="entry name" value="BphY/WalK/GraS-like"/>
</dbReference>
<reference evidence="11" key="1">
    <citation type="submission" date="2021-04" db="EMBL/GenBank/DDBJ databases">
        <title>Pseudonocardia sp. nov., isolated from sandy soil of mangrove forest.</title>
        <authorList>
            <person name="Zan Z."/>
            <person name="Huang R."/>
            <person name="Liu W."/>
        </authorList>
    </citation>
    <scope>NUCLEOTIDE SEQUENCE</scope>
    <source>
        <strain evidence="11">S2-4</strain>
    </source>
</reference>
<comment type="caution">
    <text evidence="11">The sequence shown here is derived from an EMBL/GenBank/DDBJ whole genome shotgun (WGS) entry which is preliminary data.</text>
</comment>
<dbReference type="EC" id="2.7.13.3" evidence="3"/>
<keyword evidence="6 11" id="KW-0418">Kinase</keyword>
<dbReference type="RefSeq" id="WP_252439856.1">
    <property type="nucleotide sequence ID" value="NZ_JAGSOV010000037.1"/>
</dbReference>
<evidence type="ECO:0000256" key="1">
    <source>
        <dbReference type="ARBA" id="ARBA00000085"/>
    </source>
</evidence>
<dbReference type="InterPro" id="IPR005467">
    <property type="entry name" value="His_kinase_dom"/>
</dbReference>